<dbReference type="Pfam" id="PF24467">
    <property type="entry name" value="ARM_FBXO47"/>
    <property type="match status" value="1"/>
</dbReference>
<evidence type="ECO:0000259" key="2">
    <source>
        <dbReference type="Pfam" id="PF24467"/>
    </source>
</evidence>
<dbReference type="PANTHER" id="PTHR34098">
    <property type="entry name" value="F-BOX ONLY PROTEIN 47"/>
    <property type="match status" value="1"/>
</dbReference>
<proteinExistence type="predicted"/>
<dbReference type="InterPro" id="IPR038946">
    <property type="entry name" value="FBXO47"/>
</dbReference>
<dbReference type="AlphaFoldDB" id="A0A1I8ERR7"/>
<dbReference type="WBParaSite" id="maker-PairedContig_4342-snap-gene-0.24-mRNA-1">
    <property type="protein sequence ID" value="maker-PairedContig_4342-snap-gene-0.24-mRNA-1"/>
    <property type="gene ID" value="maker-PairedContig_4342-snap-gene-0.24"/>
</dbReference>
<evidence type="ECO:0000313" key="3">
    <source>
        <dbReference type="WBParaSite" id="maker-PairedContig_4342-snap-gene-0.24-mRNA-1"/>
    </source>
</evidence>
<keyword evidence="1" id="KW-0472">Membrane</keyword>
<keyword evidence="1" id="KW-0812">Transmembrane</keyword>
<dbReference type="InterPro" id="IPR056622">
    <property type="entry name" value="ARM_FBXO47"/>
</dbReference>
<name>A0A1I8ERR7_WUCBA</name>
<feature type="transmembrane region" description="Helical" evidence="1">
    <location>
        <begin position="181"/>
        <end position="203"/>
    </location>
</feature>
<sequence length="681" mass="79440">MIHEKINRWKSAMHRNIQRTIITPRFSYVQDFWFADSSEEKWLTYNRLSSAYMPSKMFKLNEEKKPYLLLLDIQLSFVMRIRNADTMQVRTINGETPLGMFQALPRELLFNLFDRISANQLLSVSLTSSAFNGEVRRYLLTENARRRFLIETIAYMGDDVIEMDPFYSWGQFLKLKYLSEYCFVAELLLYLLGMLLKASTIVMDPQSRRSFLISFYCKNENIANWFGWGRCFMAFCEKWDFRECEPLMRMILYSTESDLLLSKVLSEKVGKYPLLEIEVRQRLQSLFLDHTTKDERDYGFWISAILRTQETTELQGKLFMIMFGPIKITLSRIETIDWEVLCNETINVQHIYTKLLGSIARGIHHMMTTLNLGCYAWTDNQLSLLMEEITMVPNRWALHNFAALLALHPQIIYIALFTRLSEGRMDEAAHVFHAVKTILHRWGVFVSGAVSDSTVYFPLTDEIAVNVETFHTELSSARLARLMPRKTCEICQRARNRHKTRKKAGIFWHSSRGLDRIDWRYRATRKLFQKSSAMLVMHNKRHGTNEVDKQEEPKITNTVMRNNKHGTNEVDKQGEPRINPGLQALMELFKKEEFEEVHSPNKSANILSEFMNDVEAVDDSLQPSISTYVANQMSNPVAQSKSTEKPSLAHFKIDEITLQQCADVLHPIPDYCMELTIDNDI</sequence>
<dbReference type="SUPFAM" id="SSF81383">
    <property type="entry name" value="F-box domain"/>
    <property type="match status" value="1"/>
</dbReference>
<organism evidence="3">
    <name type="scientific">Wuchereria bancrofti</name>
    <dbReference type="NCBI Taxonomy" id="6293"/>
    <lineage>
        <taxon>Eukaryota</taxon>
        <taxon>Metazoa</taxon>
        <taxon>Ecdysozoa</taxon>
        <taxon>Nematoda</taxon>
        <taxon>Chromadorea</taxon>
        <taxon>Rhabditida</taxon>
        <taxon>Spirurina</taxon>
        <taxon>Spiruromorpha</taxon>
        <taxon>Filarioidea</taxon>
        <taxon>Onchocercidae</taxon>
        <taxon>Wuchereria</taxon>
    </lineage>
</organism>
<dbReference type="InterPro" id="IPR036047">
    <property type="entry name" value="F-box-like_dom_sf"/>
</dbReference>
<dbReference type="PANTHER" id="PTHR34098:SF1">
    <property type="entry name" value="F-BOX ONLY PROTEIN 47"/>
    <property type="match status" value="1"/>
</dbReference>
<protein>
    <recommendedName>
        <fullName evidence="2">FBXO47 ARM repeats region domain-containing protein</fullName>
    </recommendedName>
</protein>
<feature type="domain" description="FBXO47 ARM repeats region" evidence="2">
    <location>
        <begin position="257"/>
        <end position="449"/>
    </location>
</feature>
<keyword evidence="1" id="KW-1133">Transmembrane helix</keyword>
<reference evidence="3" key="1">
    <citation type="submission" date="2016-11" db="UniProtKB">
        <authorList>
            <consortium name="WormBaseParasite"/>
        </authorList>
    </citation>
    <scope>IDENTIFICATION</scope>
    <source>
        <strain evidence="3">pt0022</strain>
    </source>
</reference>
<accession>A0A1I8ERR7</accession>
<evidence type="ECO:0000256" key="1">
    <source>
        <dbReference type="SAM" id="Phobius"/>
    </source>
</evidence>